<proteinExistence type="predicted"/>
<comment type="caution">
    <text evidence="2">The sequence shown here is derived from an EMBL/GenBank/DDBJ whole genome shotgun (WGS) entry which is preliminary data.</text>
</comment>
<dbReference type="Proteomes" id="UP000823388">
    <property type="component" value="Chromosome 6K"/>
</dbReference>
<sequence length="149" mass="15680">MRQPAPAAPLLSKLRAEGAGAGGDHRHRPLRRSGRGLHPAVLEPSNGPEFVGGLRLGSGLTRTGCGREGTAADVHDDDEQRRRPAAGVGGELFRPLGSEGHCLGCASCIHLVAILHFFPILCHLARAAPDVASPTRWLRRASPMIASPP</sequence>
<accession>A0A8T0RDI1</accession>
<dbReference type="EMBL" id="CM029047">
    <property type="protein sequence ID" value="KAG2583921.1"/>
    <property type="molecule type" value="Genomic_DNA"/>
</dbReference>
<feature type="compositionally biased region" description="Basic residues" evidence="1">
    <location>
        <begin position="25"/>
        <end position="35"/>
    </location>
</feature>
<evidence type="ECO:0000256" key="1">
    <source>
        <dbReference type="SAM" id="MobiDB-lite"/>
    </source>
</evidence>
<organism evidence="2 3">
    <name type="scientific">Panicum virgatum</name>
    <name type="common">Blackwell switchgrass</name>
    <dbReference type="NCBI Taxonomy" id="38727"/>
    <lineage>
        <taxon>Eukaryota</taxon>
        <taxon>Viridiplantae</taxon>
        <taxon>Streptophyta</taxon>
        <taxon>Embryophyta</taxon>
        <taxon>Tracheophyta</taxon>
        <taxon>Spermatophyta</taxon>
        <taxon>Magnoliopsida</taxon>
        <taxon>Liliopsida</taxon>
        <taxon>Poales</taxon>
        <taxon>Poaceae</taxon>
        <taxon>PACMAD clade</taxon>
        <taxon>Panicoideae</taxon>
        <taxon>Panicodae</taxon>
        <taxon>Paniceae</taxon>
        <taxon>Panicinae</taxon>
        <taxon>Panicum</taxon>
        <taxon>Panicum sect. Hiantes</taxon>
    </lineage>
</organism>
<feature type="region of interest" description="Disordered" evidence="1">
    <location>
        <begin position="14"/>
        <end position="86"/>
    </location>
</feature>
<name>A0A8T0RDI1_PANVG</name>
<keyword evidence="3" id="KW-1185">Reference proteome</keyword>
<dbReference type="AlphaFoldDB" id="A0A8T0RDI1"/>
<evidence type="ECO:0000313" key="3">
    <source>
        <dbReference type="Proteomes" id="UP000823388"/>
    </source>
</evidence>
<evidence type="ECO:0000313" key="2">
    <source>
        <dbReference type="EMBL" id="KAG2583921.1"/>
    </source>
</evidence>
<protein>
    <submittedName>
        <fullName evidence="2">Uncharacterized protein</fullName>
    </submittedName>
</protein>
<reference evidence="2" key="1">
    <citation type="submission" date="2020-05" db="EMBL/GenBank/DDBJ databases">
        <title>WGS assembly of Panicum virgatum.</title>
        <authorList>
            <person name="Lovell J.T."/>
            <person name="Jenkins J."/>
            <person name="Shu S."/>
            <person name="Juenger T.E."/>
            <person name="Schmutz J."/>
        </authorList>
    </citation>
    <scope>NUCLEOTIDE SEQUENCE</scope>
    <source>
        <strain evidence="2">AP13</strain>
    </source>
</reference>
<gene>
    <name evidence="2" type="ORF">PVAP13_6KG252200</name>
</gene>